<name>A0A7W7F8C2_9SPHN</name>
<accession>A0A7W7F8C2</accession>
<dbReference type="Pfam" id="PF01370">
    <property type="entry name" value="Epimerase"/>
    <property type="match status" value="1"/>
</dbReference>
<dbReference type="Gene3D" id="3.40.50.720">
    <property type="entry name" value="NAD(P)-binding Rossmann-like Domain"/>
    <property type="match status" value="1"/>
</dbReference>
<dbReference type="EC" id="4.2.1.46" evidence="2"/>
<dbReference type="InterPro" id="IPR036291">
    <property type="entry name" value="NAD(P)-bd_dom_sf"/>
</dbReference>
<dbReference type="GO" id="GO:0008460">
    <property type="term" value="F:dTDP-glucose 4,6-dehydratase activity"/>
    <property type="evidence" value="ECO:0007669"/>
    <property type="project" value="UniProtKB-EC"/>
</dbReference>
<dbReference type="InterPro" id="IPR050177">
    <property type="entry name" value="Lipid_A_modif_metabolic_enz"/>
</dbReference>
<evidence type="ECO:0000313" key="3">
    <source>
        <dbReference type="Proteomes" id="UP000566324"/>
    </source>
</evidence>
<evidence type="ECO:0000313" key="2">
    <source>
        <dbReference type="EMBL" id="MBB4631493.1"/>
    </source>
</evidence>
<dbReference type="Proteomes" id="UP000566324">
    <property type="component" value="Unassembled WGS sequence"/>
</dbReference>
<feature type="domain" description="NAD-dependent epimerase/dehydratase" evidence="1">
    <location>
        <begin position="21"/>
        <end position="268"/>
    </location>
</feature>
<protein>
    <submittedName>
        <fullName evidence="2">dTDP-glucose 4,6-dehydratase</fullName>
        <ecNumber evidence="2">4.2.1.46</ecNumber>
    </submittedName>
</protein>
<dbReference type="EMBL" id="JACHNZ010000010">
    <property type="protein sequence ID" value="MBB4631493.1"/>
    <property type="molecule type" value="Genomic_DNA"/>
</dbReference>
<dbReference type="InterPro" id="IPR001509">
    <property type="entry name" value="Epimerase_deHydtase"/>
</dbReference>
<proteinExistence type="predicted"/>
<keyword evidence="2" id="KW-0456">Lyase</keyword>
<reference evidence="2 3" key="1">
    <citation type="submission" date="2020-08" db="EMBL/GenBank/DDBJ databases">
        <title>Genomic Encyclopedia of Type Strains, Phase IV (KMG-IV): sequencing the most valuable type-strain genomes for metagenomic binning, comparative biology and taxonomic classification.</title>
        <authorList>
            <person name="Goeker M."/>
        </authorList>
    </citation>
    <scope>NUCLEOTIDE SEQUENCE [LARGE SCALE GENOMIC DNA]</scope>
    <source>
        <strain evidence="2 3">DSM 17328</strain>
    </source>
</reference>
<comment type="caution">
    <text evidence="2">The sequence shown here is derived from an EMBL/GenBank/DDBJ whole genome shotgun (WGS) entry which is preliminary data.</text>
</comment>
<evidence type="ECO:0000259" key="1">
    <source>
        <dbReference type="Pfam" id="PF01370"/>
    </source>
</evidence>
<dbReference type="AlphaFoldDB" id="A0A7W7F8C2"/>
<dbReference type="SUPFAM" id="SSF51735">
    <property type="entry name" value="NAD(P)-binding Rossmann-fold domains"/>
    <property type="match status" value="1"/>
</dbReference>
<sequence length="341" mass="36258">MDLILSETETFWQAFRGARLLVTGGTGFIGSWLVETVLRANAERGADIRLAVLTRAPEHACRTAPHAFVNEAVELIAGDVTTIEPKLGSIDACIHAATDVGEPVRAADHLAVFDSCVTGTRRILDACIAGGARHFLLLSSGAVYGTQPTNIDNMPELMLWAPDTSDPASGYGEGKRAAEWLASAYAARANFSVAIARIYALIGPNLPLHGNFAAGNFIRDALAGMPVRIKGDGRSLRSYLYMADACIWLLRMIATAAPSGARQCYNLGSEKAISIAELAQRVVLGSGQSVEVMTQGLSVLPPPRYVPNTGKARAALGVAEYTDLDTAIGKTIAWTRKSTPF</sequence>
<organism evidence="2 3">
    <name type="scientific">Sphingosinicella soli</name>
    <dbReference type="NCBI Taxonomy" id="333708"/>
    <lineage>
        <taxon>Bacteria</taxon>
        <taxon>Pseudomonadati</taxon>
        <taxon>Pseudomonadota</taxon>
        <taxon>Alphaproteobacteria</taxon>
        <taxon>Sphingomonadales</taxon>
        <taxon>Sphingosinicellaceae</taxon>
        <taxon>Sphingosinicella</taxon>
    </lineage>
</organism>
<keyword evidence="3" id="KW-1185">Reference proteome</keyword>
<gene>
    <name evidence="2" type="ORF">GGQ98_001105</name>
</gene>
<dbReference type="PANTHER" id="PTHR43245">
    <property type="entry name" value="BIFUNCTIONAL POLYMYXIN RESISTANCE PROTEIN ARNA"/>
    <property type="match status" value="1"/>
</dbReference>